<comment type="caution">
    <text evidence="2">The sequence shown here is derived from an EMBL/GenBank/DDBJ whole genome shotgun (WGS) entry which is preliminary data.</text>
</comment>
<proteinExistence type="predicted"/>
<name>A0ABT3YH34_9HYPH</name>
<dbReference type="Proteomes" id="UP001081283">
    <property type="component" value="Unassembled WGS sequence"/>
</dbReference>
<dbReference type="RefSeq" id="WP_267613099.1">
    <property type="nucleotide sequence ID" value="NZ_JAOVZQ010000001.1"/>
</dbReference>
<sequence length="152" mass="16097">MSLGVLVVVVAFGVILIIGAVHYSGGSTQKDARDHGEVILEFARAYPGEAIRSVSMTKDGRASFLRLADGKTGFMQAMGRHFVARLILPGSASVEPLEDQPGLRIAFHDSTLQGGDYVFNSTDEAAEVSLWLCDSFALASPKLDEPGEGGNA</sequence>
<evidence type="ECO:0008006" key="4">
    <source>
        <dbReference type="Google" id="ProtNLM"/>
    </source>
</evidence>
<evidence type="ECO:0000313" key="2">
    <source>
        <dbReference type="EMBL" id="MCY0095206.1"/>
    </source>
</evidence>
<keyword evidence="3" id="KW-1185">Reference proteome</keyword>
<protein>
    <recommendedName>
        <fullName evidence="4">Type II secretion system protein GspH</fullName>
    </recommendedName>
</protein>
<reference evidence="2" key="1">
    <citation type="submission" date="2022-10" db="EMBL/GenBank/DDBJ databases">
        <title>Hoeflea sp. J2-29, isolated from marine algae.</title>
        <authorList>
            <person name="Kristyanto S."/>
            <person name="Kim J.M."/>
            <person name="Jeon C.O."/>
        </authorList>
    </citation>
    <scope>NUCLEOTIDE SEQUENCE</scope>
    <source>
        <strain evidence="2">J2-29</strain>
    </source>
</reference>
<feature type="transmembrane region" description="Helical" evidence="1">
    <location>
        <begin position="6"/>
        <end position="23"/>
    </location>
</feature>
<keyword evidence="1" id="KW-0812">Transmembrane</keyword>
<keyword evidence="1" id="KW-0472">Membrane</keyword>
<evidence type="ECO:0000256" key="1">
    <source>
        <dbReference type="SAM" id="Phobius"/>
    </source>
</evidence>
<gene>
    <name evidence="2" type="ORF">OEG82_14410</name>
</gene>
<accession>A0ABT3YH34</accession>
<evidence type="ECO:0000313" key="3">
    <source>
        <dbReference type="Proteomes" id="UP001081283"/>
    </source>
</evidence>
<organism evidence="2 3">
    <name type="scientific">Hoeflea ulvae</name>
    <dbReference type="NCBI Taxonomy" id="2983764"/>
    <lineage>
        <taxon>Bacteria</taxon>
        <taxon>Pseudomonadati</taxon>
        <taxon>Pseudomonadota</taxon>
        <taxon>Alphaproteobacteria</taxon>
        <taxon>Hyphomicrobiales</taxon>
        <taxon>Rhizobiaceae</taxon>
        <taxon>Hoeflea</taxon>
    </lineage>
</organism>
<dbReference type="EMBL" id="JAOVZQ010000001">
    <property type="protein sequence ID" value="MCY0095206.1"/>
    <property type="molecule type" value="Genomic_DNA"/>
</dbReference>
<keyword evidence="1" id="KW-1133">Transmembrane helix</keyword>